<feature type="compositionally biased region" description="Polar residues" evidence="1">
    <location>
        <begin position="638"/>
        <end position="651"/>
    </location>
</feature>
<feature type="compositionally biased region" description="Polar residues" evidence="1">
    <location>
        <begin position="618"/>
        <end position="631"/>
    </location>
</feature>
<feature type="region of interest" description="Disordered" evidence="1">
    <location>
        <begin position="482"/>
        <end position="536"/>
    </location>
</feature>
<evidence type="ECO:0000313" key="2">
    <source>
        <dbReference type="EMBL" id="PCH34863.1"/>
    </source>
</evidence>
<name>A0A2H3J503_WOLCO</name>
<protein>
    <submittedName>
        <fullName evidence="2">Uncharacterized protein</fullName>
    </submittedName>
</protein>
<feature type="region of interest" description="Disordered" evidence="1">
    <location>
        <begin position="302"/>
        <end position="396"/>
    </location>
</feature>
<feature type="compositionally biased region" description="Low complexity" evidence="1">
    <location>
        <begin position="257"/>
        <end position="273"/>
    </location>
</feature>
<feature type="compositionally biased region" description="Basic residues" evidence="1">
    <location>
        <begin position="302"/>
        <end position="313"/>
    </location>
</feature>
<feature type="region of interest" description="Disordered" evidence="1">
    <location>
        <begin position="417"/>
        <end position="438"/>
    </location>
</feature>
<feature type="region of interest" description="Disordered" evidence="1">
    <location>
        <begin position="218"/>
        <end position="286"/>
    </location>
</feature>
<organism evidence="2 3">
    <name type="scientific">Wolfiporia cocos (strain MD-104)</name>
    <name type="common">Brown rot fungus</name>
    <dbReference type="NCBI Taxonomy" id="742152"/>
    <lineage>
        <taxon>Eukaryota</taxon>
        <taxon>Fungi</taxon>
        <taxon>Dikarya</taxon>
        <taxon>Basidiomycota</taxon>
        <taxon>Agaricomycotina</taxon>
        <taxon>Agaricomycetes</taxon>
        <taxon>Polyporales</taxon>
        <taxon>Phaeolaceae</taxon>
        <taxon>Wolfiporia</taxon>
    </lineage>
</organism>
<evidence type="ECO:0000313" key="3">
    <source>
        <dbReference type="Proteomes" id="UP000218811"/>
    </source>
</evidence>
<dbReference type="OrthoDB" id="3263163at2759"/>
<feature type="compositionally biased region" description="Basic and acidic residues" evidence="1">
    <location>
        <begin position="274"/>
        <end position="286"/>
    </location>
</feature>
<feature type="region of interest" description="Disordered" evidence="1">
    <location>
        <begin position="618"/>
        <end position="661"/>
    </location>
</feature>
<accession>A0A2H3J503</accession>
<dbReference type="AlphaFoldDB" id="A0A2H3J503"/>
<dbReference type="OMA" id="EMRTYHE"/>
<evidence type="ECO:0000256" key="1">
    <source>
        <dbReference type="SAM" id="MobiDB-lite"/>
    </source>
</evidence>
<sequence>MATTSTSQFASPSSPGDPLSVIILVEDSRAMAVSWTHIRQYYLPPLLETLRRADVTVPMRVWWLTSSSAFSPFTTAIDNTSACNEIPDLTLGHHLDSQISTGTIRRSINIYMNSNKRQRCNQHFVIVAASALLPSADVPTTTPGDTNPWLGTALALCQEKMRPHMILTAVSSKGTFRQLFEQACYVQSLTEVVPWFRIDTARFEIHLSGSLLHRSYDVTTTRGRSPPHKQGVTGLSPEMASMPMFLSPPPSPTHQGSPSTSRRSSVSATPPSRSEGRGGESSRAPHDALGLVSYLQRMHGLTKKRSYGAKPAKRATGADVRGAGSARPILPRLDLPGSPYAVPGTSADHKNGISDPSTAMRTSPVAERSPPGDRRSRTRNHLPPLSPSSPGSSTAIDSTTAALLSLQSMTPRLTEFHNMDQSQSSRSSKTSHAPANHPIDRGAELMQALAYHNAEARASGWSQDQPFSSGYTTAMLTSDTARAPPAFNRSYSVDETTYQPPAPLTPRQSISYNSTPMASQTTSPLPSPGLTAPDCFSNDVEDQPFIVTPEYEALVNARFEEAVRSGAIQAASVTSSLSHAFAGLQPGATAPLRQDRQQGTYLAQLPNTLAAPRGALTSQDNSFRVPTSQFQGPAMEWNSGQQYNPGPSTYGGSAPGSWYSP</sequence>
<reference evidence="2 3" key="1">
    <citation type="journal article" date="2012" name="Science">
        <title>The Paleozoic origin of enzymatic lignin decomposition reconstructed from 31 fungal genomes.</title>
        <authorList>
            <person name="Floudas D."/>
            <person name="Binder M."/>
            <person name="Riley R."/>
            <person name="Barry K."/>
            <person name="Blanchette R.A."/>
            <person name="Henrissat B."/>
            <person name="Martinez A.T."/>
            <person name="Otillar R."/>
            <person name="Spatafora J.W."/>
            <person name="Yadav J.S."/>
            <person name="Aerts A."/>
            <person name="Benoit I."/>
            <person name="Boyd A."/>
            <person name="Carlson A."/>
            <person name="Copeland A."/>
            <person name="Coutinho P.M."/>
            <person name="de Vries R.P."/>
            <person name="Ferreira P."/>
            <person name="Findley K."/>
            <person name="Foster B."/>
            <person name="Gaskell J."/>
            <person name="Glotzer D."/>
            <person name="Gorecki P."/>
            <person name="Heitman J."/>
            <person name="Hesse C."/>
            <person name="Hori C."/>
            <person name="Igarashi K."/>
            <person name="Jurgens J.A."/>
            <person name="Kallen N."/>
            <person name="Kersten P."/>
            <person name="Kohler A."/>
            <person name="Kuees U."/>
            <person name="Kumar T.K.A."/>
            <person name="Kuo A."/>
            <person name="LaButti K."/>
            <person name="Larrondo L.F."/>
            <person name="Lindquist E."/>
            <person name="Ling A."/>
            <person name="Lombard V."/>
            <person name="Lucas S."/>
            <person name="Lundell T."/>
            <person name="Martin R."/>
            <person name="McLaughlin D.J."/>
            <person name="Morgenstern I."/>
            <person name="Morin E."/>
            <person name="Murat C."/>
            <person name="Nagy L.G."/>
            <person name="Nolan M."/>
            <person name="Ohm R.A."/>
            <person name="Patyshakuliyeva A."/>
            <person name="Rokas A."/>
            <person name="Ruiz-Duenas F.J."/>
            <person name="Sabat G."/>
            <person name="Salamov A."/>
            <person name="Samejima M."/>
            <person name="Schmutz J."/>
            <person name="Slot J.C."/>
            <person name="St John F."/>
            <person name="Stenlid J."/>
            <person name="Sun H."/>
            <person name="Sun S."/>
            <person name="Syed K."/>
            <person name="Tsang A."/>
            <person name="Wiebenga A."/>
            <person name="Young D."/>
            <person name="Pisabarro A."/>
            <person name="Eastwood D.C."/>
            <person name="Martin F."/>
            <person name="Cullen D."/>
            <person name="Grigoriev I.V."/>
            <person name="Hibbett D.S."/>
        </authorList>
    </citation>
    <scope>NUCLEOTIDE SEQUENCE [LARGE SCALE GENOMIC DNA]</scope>
    <source>
        <strain evidence="2 3">MD-104</strain>
    </source>
</reference>
<proteinExistence type="predicted"/>
<dbReference type="Proteomes" id="UP000218811">
    <property type="component" value="Unassembled WGS sequence"/>
</dbReference>
<feature type="compositionally biased region" description="Polar residues" evidence="1">
    <location>
        <begin position="489"/>
        <end position="499"/>
    </location>
</feature>
<feature type="compositionally biased region" description="Low complexity" evidence="1">
    <location>
        <begin position="422"/>
        <end position="431"/>
    </location>
</feature>
<dbReference type="EMBL" id="KB467832">
    <property type="protein sequence ID" value="PCH34863.1"/>
    <property type="molecule type" value="Genomic_DNA"/>
</dbReference>
<gene>
    <name evidence="2" type="ORF">WOLCODRAFT_165876</name>
</gene>
<feature type="compositionally biased region" description="Polar residues" evidence="1">
    <location>
        <begin position="506"/>
        <end position="524"/>
    </location>
</feature>
<keyword evidence="3" id="KW-1185">Reference proteome</keyword>